<comment type="function">
    <text evidence="1 3">Catalyzes the reaction of cyanate with bicarbonate to produce ammonia and carbon dioxide.</text>
</comment>
<comment type="caution">
    <text evidence="5">The sequence shown here is derived from an EMBL/GenBank/DDBJ whole genome shotgun (WGS) entry which is preliminary data.</text>
</comment>
<evidence type="ECO:0000256" key="2">
    <source>
        <dbReference type="ARBA" id="ARBA00023239"/>
    </source>
</evidence>
<dbReference type="InterPro" id="IPR036581">
    <property type="entry name" value="Cyanate_lyase_C_sf"/>
</dbReference>
<name>A0A1V4HZD7_NITVU</name>
<dbReference type="PRINTS" id="PR01693">
    <property type="entry name" value="CYANASE"/>
</dbReference>
<evidence type="ECO:0000313" key="6">
    <source>
        <dbReference type="Proteomes" id="UP000189940"/>
    </source>
</evidence>
<evidence type="ECO:0000259" key="4">
    <source>
        <dbReference type="SMART" id="SM01116"/>
    </source>
</evidence>
<comment type="similarity">
    <text evidence="3">Belongs to the cyanase family.</text>
</comment>
<dbReference type="Pfam" id="PF21291">
    <property type="entry name" value="CYNS_N"/>
    <property type="match status" value="1"/>
</dbReference>
<dbReference type="EC" id="4.2.1.104" evidence="3"/>
<feature type="active site" evidence="3">
    <location>
        <position position="89"/>
    </location>
</feature>
<dbReference type="HAMAP" id="MF_00535">
    <property type="entry name" value="Cyanate_hydrat"/>
    <property type="match status" value="1"/>
</dbReference>
<dbReference type="Gene3D" id="3.30.1160.10">
    <property type="entry name" value="Cyanate lyase, C-terminal domain"/>
    <property type="match status" value="1"/>
</dbReference>
<dbReference type="PANTHER" id="PTHR34186">
    <property type="entry name" value="CYANATE HYDRATASE"/>
    <property type="match status" value="1"/>
</dbReference>
<dbReference type="NCBIfam" id="NF002773">
    <property type="entry name" value="PRK02866.1"/>
    <property type="match status" value="1"/>
</dbReference>
<feature type="active site" evidence="3">
    <location>
        <position position="115"/>
    </location>
</feature>
<dbReference type="Gene3D" id="1.10.260.40">
    <property type="entry name" value="lambda repressor-like DNA-binding domains"/>
    <property type="match status" value="1"/>
</dbReference>
<dbReference type="EMBL" id="MWPQ01000033">
    <property type="protein sequence ID" value="OPH83348.1"/>
    <property type="molecule type" value="Genomic_DNA"/>
</dbReference>
<dbReference type="InterPro" id="IPR048564">
    <property type="entry name" value="CYNS_N"/>
</dbReference>
<dbReference type="Pfam" id="PF02560">
    <property type="entry name" value="Cyanate_lyase"/>
    <property type="match status" value="1"/>
</dbReference>
<dbReference type="SUPFAM" id="SSF47413">
    <property type="entry name" value="lambda repressor-like DNA-binding domains"/>
    <property type="match status" value="1"/>
</dbReference>
<dbReference type="NCBIfam" id="TIGR00673">
    <property type="entry name" value="cynS"/>
    <property type="match status" value="1"/>
</dbReference>
<keyword evidence="6" id="KW-1185">Reference proteome</keyword>
<dbReference type="CDD" id="cd00559">
    <property type="entry name" value="Cyanase_C"/>
    <property type="match status" value="1"/>
</dbReference>
<dbReference type="Proteomes" id="UP000189940">
    <property type="component" value="Unassembled WGS sequence"/>
</dbReference>
<evidence type="ECO:0000313" key="5">
    <source>
        <dbReference type="EMBL" id="OPH83348.1"/>
    </source>
</evidence>
<dbReference type="InterPro" id="IPR010982">
    <property type="entry name" value="Lambda_DNA-bd_dom_sf"/>
</dbReference>
<feature type="domain" description="Cyanate lyase C-terminal" evidence="4">
    <location>
        <begin position="76"/>
        <end position="147"/>
    </location>
</feature>
<comment type="catalytic activity">
    <reaction evidence="3">
        <text>cyanate + hydrogencarbonate + 3 H(+) = NH4(+) + 2 CO2</text>
        <dbReference type="Rhea" id="RHEA:11120"/>
        <dbReference type="ChEBI" id="CHEBI:15378"/>
        <dbReference type="ChEBI" id="CHEBI:16526"/>
        <dbReference type="ChEBI" id="CHEBI:17544"/>
        <dbReference type="ChEBI" id="CHEBI:28938"/>
        <dbReference type="ChEBI" id="CHEBI:29195"/>
        <dbReference type="EC" id="4.2.1.104"/>
    </reaction>
</comment>
<dbReference type="InterPro" id="IPR003712">
    <property type="entry name" value="Cyanate_lyase_C"/>
</dbReference>
<proteinExistence type="inferred from homology"/>
<dbReference type="PANTHER" id="PTHR34186:SF2">
    <property type="entry name" value="CYANATE HYDRATASE"/>
    <property type="match status" value="1"/>
</dbReference>
<dbReference type="GO" id="GO:0008824">
    <property type="term" value="F:cyanate hydratase activity"/>
    <property type="evidence" value="ECO:0007669"/>
    <property type="project" value="UniProtKB-UniRule"/>
</dbReference>
<dbReference type="SMART" id="SM01116">
    <property type="entry name" value="Cyanate_lyase"/>
    <property type="match status" value="1"/>
</dbReference>
<feature type="active site" evidence="3">
    <location>
        <position position="92"/>
    </location>
</feature>
<dbReference type="STRING" id="29421.B2M20_07465"/>
<dbReference type="GO" id="GO:0003677">
    <property type="term" value="F:DNA binding"/>
    <property type="evidence" value="ECO:0007669"/>
    <property type="project" value="InterPro"/>
</dbReference>
<organism evidence="5 6">
    <name type="scientific">Nitrobacter vulgaris</name>
    <dbReference type="NCBI Taxonomy" id="29421"/>
    <lineage>
        <taxon>Bacteria</taxon>
        <taxon>Pseudomonadati</taxon>
        <taxon>Pseudomonadota</taxon>
        <taxon>Alphaproteobacteria</taxon>
        <taxon>Hyphomicrobiales</taxon>
        <taxon>Nitrobacteraceae</taxon>
        <taxon>Nitrobacter</taxon>
    </lineage>
</organism>
<evidence type="ECO:0000256" key="1">
    <source>
        <dbReference type="ARBA" id="ARBA00003561"/>
    </source>
</evidence>
<evidence type="ECO:0000256" key="3">
    <source>
        <dbReference type="HAMAP-Rule" id="MF_00535"/>
    </source>
</evidence>
<sequence>MKRSDLTEKILDIKREKEWSWSYIAGEIGGYSEILIVSSLLGHMRLSKPQAAIAGKLFGLSKAEIAMLGEVPVRGAGVTMPPTDPLIYRLYELVMINGPALKVLIEEQFGDGIMSAIDFDLELSRVASPKGDRVKIGMCGKFLPFKYAAPAGNATGGNVEHQLEKA</sequence>
<keyword evidence="2 3" id="KW-0456">Lyase</keyword>
<dbReference type="OrthoDB" id="9785870at2"/>
<dbReference type="AlphaFoldDB" id="A0A1V4HZD7"/>
<dbReference type="RefSeq" id="WP_079446474.1">
    <property type="nucleotide sequence ID" value="NZ_MWPQ01000033.1"/>
</dbReference>
<accession>A0A1V4HZD7</accession>
<reference evidence="5 6" key="1">
    <citation type="submission" date="2017-02" db="EMBL/GenBank/DDBJ databases">
        <title>Genome sequence of the nitrite-oxidizing bacterium Nitrobacter vulgaris strain Ab1.</title>
        <authorList>
            <person name="Mellbye B.L."/>
            <person name="Davis E.W."/>
            <person name="Spieck E."/>
            <person name="Chang J.H."/>
            <person name="Bottomley P.J."/>
            <person name="Sayavedra-Soto L.A."/>
        </authorList>
    </citation>
    <scope>NUCLEOTIDE SEQUENCE [LARGE SCALE GENOMIC DNA]</scope>
    <source>
        <strain evidence="5 6">Ab1</strain>
    </source>
</reference>
<dbReference type="InterPro" id="IPR008076">
    <property type="entry name" value="Cyanase"/>
</dbReference>
<gene>
    <name evidence="3" type="primary">cynS</name>
    <name evidence="5" type="ORF">B2M20_07465</name>
</gene>
<protein>
    <recommendedName>
        <fullName evidence="3">Cyanate hydratase</fullName>
        <shortName evidence="3">Cyanase</shortName>
        <ecNumber evidence="3">4.2.1.104</ecNumber>
    </recommendedName>
    <alternativeName>
        <fullName evidence="3">Cyanate hydrolase</fullName>
    </alternativeName>
    <alternativeName>
        <fullName evidence="3">Cyanate lyase</fullName>
    </alternativeName>
</protein>
<dbReference type="SUPFAM" id="SSF55234">
    <property type="entry name" value="Cyanase C-terminal domain"/>
    <property type="match status" value="1"/>
</dbReference>